<feature type="region of interest" description="Disordered" evidence="1">
    <location>
        <begin position="479"/>
        <end position="524"/>
    </location>
</feature>
<name>A0A1E7F0E5_9STRA</name>
<feature type="compositionally biased region" description="Polar residues" evidence="1">
    <location>
        <begin position="202"/>
        <end position="225"/>
    </location>
</feature>
<evidence type="ECO:0000313" key="2">
    <source>
        <dbReference type="EMBL" id="OEU11559.1"/>
    </source>
</evidence>
<dbReference type="KEGG" id="fcy:FRACYDRAFT_245615"/>
<dbReference type="Proteomes" id="UP000095751">
    <property type="component" value="Unassembled WGS sequence"/>
</dbReference>
<protein>
    <submittedName>
        <fullName evidence="2">Uncharacterized protein</fullName>
    </submittedName>
</protein>
<dbReference type="InParanoid" id="A0A1E7F0E5"/>
<evidence type="ECO:0000256" key="1">
    <source>
        <dbReference type="SAM" id="MobiDB-lite"/>
    </source>
</evidence>
<organism evidence="2 3">
    <name type="scientific">Fragilariopsis cylindrus CCMP1102</name>
    <dbReference type="NCBI Taxonomy" id="635003"/>
    <lineage>
        <taxon>Eukaryota</taxon>
        <taxon>Sar</taxon>
        <taxon>Stramenopiles</taxon>
        <taxon>Ochrophyta</taxon>
        <taxon>Bacillariophyta</taxon>
        <taxon>Bacillariophyceae</taxon>
        <taxon>Bacillariophycidae</taxon>
        <taxon>Bacillariales</taxon>
        <taxon>Bacillariaceae</taxon>
        <taxon>Fragilariopsis</taxon>
    </lineage>
</organism>
<feature type="region of interest" description="Disordered" evidence="1">
    <location>
        <begin position="197"/>
        <end position="261"/>
    </location>
</feature>
<evidence type="ECO:0000313" key="3">
    <source>
        <dbReference type="Proteomes" id="UP000095751"/>
    </source>
</evidence>
<gene>
    <name evidence="2" type="ORF">FRACYDRAFT_245615</name>
</gene>
<feature type="compositionally biased region" description="Basic and acidic residues" evidence="1">
    <location>
        <begin position="480"/>
        <end position="498"/>
    </location>
</feature>
<dbReference type="AlphaFoldDB" id="A0A1E7F0E5"/>
<accession>A0A1E7F0E5</accession>
<sequence length="524" mass="59405">MVFGHGLRLEGGRLCRIYCPVLSGFVRFGVSQDLSGFVLYRSPFDLVPKSIPWTVAWTSPIILIRDVMEQKPENENVYGLAGASITTPRHESKTAQDGRTYHLWDDGSGYSKTDSWDTYLFKSSDSKAVSAVTFYLGFKKVAKKAETKATNNTHTLATLFPTFKTNSIENPSAFLKEHSFEFGKDTTEEDFVRDNASRRLGNHQNTNSPVESKETPPQTARNSVDNVDDSRKVLDSVRKRLCPTQNSPVESKETPRMARNSVDNVDDSRKVLDSVAPKLLCPTQEQGSLPSSTANVNNEAIVEYRSPTRTALNPVGSEKMSLEISPGHVRLRMGERSLYPSECRRVIEHGTIMAYNRRHPGKIVYEWRGKRVSVLARDRDSSTKTICTVFDTNVHSKRERIANFLNPPIHGDYEDDDQYDEDYAAYLQSKDEVAMKNFWADELQKTIGEKISVDEVSYHYLRSKRFEARRDQSIDNFETNADHGINRLRDHHRLEGSESRNNGSRESPRGRQLPASRQAPLNEA</sequence>
<dbReference type="EMBL" id="KV784367">
    <property type="protein sequence ID" value="OEU11559.1"/>
    <property type="molecule type" value="Genomic_DNA"/>
</dbReference>
<reference evidence="2 3" key="1">
    <citation type="submission" date="2016-09" db="EMBL/GenBank/DDBJ databases">
        <title>Extensive genetic diversity and differential bi-allelic expression allows diatom success in the polar Southern Ocean.</title>
        <authorList>
            <consortium name="DOE Joint Genome Institute"/>
            <person name="Mock T."/>
            <person name="Otillar R.P."/>
            <person name="Strauss J."/>
            <person name="Dupont C."/>
            <person name="Frickenhaus S."/>
            <person name="Maumus F."/>
            <person name="Mcmullan M."/>
            <person name="Sanges R."/>
            <person name="Schmutz J."/>
            <person name="Toseland A."/>
            <person name="Valas R."/>
            <person name="Veluchamy A."/>
            <person name="Ward B.J."/>
            <person name="Allen A."/>
            <person name="Barry K."/>
            <person name="Falciatore A."/>
            <person name="Ferrante M."/>
            <person name="Fortunato A.E."/>
            <person name="Gloeckner G."/>
            <person name="Gruber A."/>
            <person name="Hipkin R."/>
            <person name="Janech M."/>
            <person name="Kroth P."/>
            <person name="Leese F."/>
            <person name="Lindquist E."/>
            <person name="Lyon B.R."/>
            <person name="Martin J."/>
            <person name="Mayer C."/>
            <person name="Parker M."/>
            <person name="Quesneville H."/>
            <person name="Raymond J."/>
            <person name="Uhlig C."/>
            <person name="Valentin K.U."/>
            <person name="Worden A.Z."/>
            <person name="Armbrust E.V."/>
            <person name="Bowler C."/>
            <person name="Green B."/>
            <person name="Moulton V."/>
            <person name="Van Oosterhout C."/>
            <person name="Grigoriev I."/>
        </authorList>
    </citation>
    <scope>NUCLEOTIDE SEQUENCE [LARGE SCALE GENOMIC DNA]</scope>
    <source>
        <strain evidence="2 3">CCMP1102</strain>
    </source>
</reference>
<proteinExistence type="predicted"/>
<feature type="compositionally biased region" description="Basic and acidic residues" evidence="1">
    <location>
        <begin position="228"/>
        <end position="238"/>
    </location>
</feature>
<keyword evidence="3" id="KW-1185">Reference proteome</keyword>